<sequence>MVEVSVDFARCDANGTCAALMPDVFRIGEDGLLEQLTTVVEDGRADELEEVILCCPLGAISRS</sequence>
<gene>
    <name evidence="1" type="ORF">H1V43_35550</name>
</gene>
<keyword evidence="2" id="KW-1185">Reference proteome</keyword>
<proteinExistence type="predicted"/>
<organism evidence="1 2">
    <name type="scientific">Streptomyces himalayensis subsp. aureolus</name>
    <dbReference type="NCBI Taxonomy" id="2758039"/>
    <lineage>
        <taxon>Bacteria</taxon>
        <taxon>Bacillati</taxon>
        <taxon>Actinomycetota</taxon>
        <taxon>Actinomycetes</taxon>
        <taxon>Kitasatosporales</taxon>
        <taxon>Streptomycetaceae</taxon>
        <taxon>Streptomyces</taxon>
        <taxon>Streptomyces himalayensis</taxon>
    </lineage>
</organism>
<accession>A0A7W2D8D0</accession>
<dbReference type="Gene3D" id="3.30.70.20">
    <property type="match status" value="1"/>
</dbReference>
<dbReference type="RefSeq" id="WP_181867921.1">
    <property type="nucleotide sequence ID" value="NZ_JACEQY010000065.1"/>
</dbReference>
<dbReference type="Proteomes" id="UP000586976">
    <property type="component" value="Unassembled WGS sequence"/>
</dbReference>
<dbReference type="AlphaFoldDB" id="A0A7W2D8D0"/>
<evidence type="ECO:0000313" key="1">
    <source>
        <dbReference type="EMBL" id="MBA4866529.1"/>
    </source>
</evidence>
<dbReference type="Pfam" id="PF13370">
    <property type="entry name" value="Fer4_13"/>
    <property type="match status" value="1"/>
</dbReference>
<reference evidence="1 2" key="1">
    <citation type="submission" date="2020-07" db="EMBL/GenBank/DDBJ databases">
        <title>Streptomyces isolated from Indian soil.</title>
        <authorList>
            <person name="Mandal S."/>
            <person name="Maiti P.K."/>
        </authorList>
    </citation>
    <scope>NUCLEOTIDE SEQUENCE [LARGE SCALE GENOMIC DNA]</scope>
    <source>
        <strain evidence="1 2">PSKA54</strain>
    </source>
</reference>
<dbReference type="EMBL" id="JACEQY010000065">
    <property type="protein sequence ID" value="MBA4866529.1"/>
    <property type="molecule type" value="Genomic_DNA"/>
</dbReference>
<comment type="caution">
    <text evidence="1">The sequence shown here is derived from an EMBL/GenBank/DDBJ whole genome shotgun (WGS) entry which is preliminary data.</text>
</comment>
<evidence type="ECO:0000313" key="2">
    <source>
        <dbReference type="Proteomes" id="UP000586976"/>
    </source>
</evidence>
<protein>
    <submittedName>
        <fullName evidence="1">Ferredoxin</fullName>
    </submittedName>
</protein>
<name>A0A7W2D8D0_9ACTN</name>
<dbReference type="SUPFAM" id="SSF54862">
    <property type="entry name" value="4Fe-4S ferredoxins"/>
    <property type="match status" value="1"/>
</dbReference>